<evidence type="ECO:0000256" key="1">
    <source>
        <dbReference type="SAM" id="Phobius"/>
    </source>
</evidence>
<reference evidence="3" key="2">
    <citation type="submission" date="2023-06" db="EMBL/GenBank/DDBJ databases">
        <authorList>
            <consortium name="Lawrence Berkeley National Laboratory"/>
            <person name="Haridas S."/>
            <person name="Hensen N."/>
            <person name="Bonometti L."/>
            <person name="Westerberg I."/>
            <person name="Brannstrom I.O."/>
            <person name="Guillou S."/>
            <person name="Cros-Aarteil S."/>
            <person name="Calhoun S."/>
            <person name="Kuo A."/>
            <person name="Mondo S."/>
            <person name="Pangilinan J."/>
            <person name="Riley R."/>
            <person name="Labutti K."/>
            <person name="Andreopoulos B."/>
            <person name="Lipzen A."/>
            <person name="Chen C."/>
            <person name="Yanf M."/>
            <person name="Daum C."/>
            <person name="Ng V."/>
            <person name="Clum A."/>
            <person name="Steindorff A."/>
            <person name="Ohm R."/>
            <person name="Martin F."/>
            <person name="Silar P."/>
            <person name="Natvig D."/>
            <person name="Lalanne C."/>
            <person name="Gautier V."/>
            <person name="Ament-Velasquez S.L."/>
            <person name="Kruys A."/>
            <person name="Hutchinson M.I."/>
            <person name="Powell A.J."/>
            <person name="Barry K."/>
            <person name="Miller A.N."/>
            <person name="Grigoriev I.V."/>
            <person name="Debuchy R."/>
            <person name="Gladieux P."/>
            <person name="Thoren M.H."/>
            <person name="Johannesson H."/>
        </authorList>
    </citation>
    <scope>NUCLEOTIDE SEQUENCE</scope>
    <source>
        <strain evidence="3">CBS 955.72</strain>
    </source>
</reference>
<dbReference type="SUPFAM" id="SSF81383">
    <property type="entry name" value="F-box domain"/>
    <property type="match status" value="1"/>
</dbReference>
<keyword evidence="1" id="KW-0472">Membrane</keyword>
<dbReference type="PROSITE" id="PS50181">
    <property type="entry name" value="FBOX"/>
    <property type="match status" value="1"/>
</dbReference>
<dbReference type="AlphaFoldDB" id="A0AAJ0HXW1"/>
<gene>
    <name evidence="3" type="ORF">B0T25DRAFT_530827</name>
</gene>
<comment type="caution">
    <text evidence="3">The sequence shown here is derived from an EMBL/GenBank/DDBJ whole genome shotgun (WGS) entry which is preliminary data.</text>
</comment>
<dbReference type="InterPro" id="IPR036047">
    <property type="entry name" value="F-box-like_dom_sf"/>
</dbReference>
<dbReference type="CDD" id="cd09917">
    <property type="entry name" value="F-box_SF"/>
    <property type="match status" value="1"/>
</dbReference>
<reference evidence="3" key="1">
    <citation type="journal article" date="2023" name="Mol. Phylogenet. Evol.">
        <title>Genome-scale phylogeny and comparative genomics of the fungal order Sordariales.</title>
        <authorList>
            <person name="Hensen N."/>
            <person name="Bonometti L."/>
            <person name="Westerberg I."/>
            <person name="Brannstrom I.O."/>
            <person name="Guillou S."/>
            <person name="Cros-Aarteil S."/>
            <person name="Calhoun S."/>
            <person name="Haridas S."/>
            <person name="Kuo A."/>
            <person name="Mondo S."/>
            <person name="Pangilinan J."/>
            <person name="Riley R."/>
            <person name="LaButti K."/>
            <person name="Andreopoulos B."/>
            <person name="Lipzen A."/>
            <person name="Chen C."/>
            <person name="Yan M."/>
            <person name="Daum C."/>
            <person name="Ng V."/>
            <person name="Clum A."/>
            <person name="Steindorff A."/>
            <person name="Ohm R.A."/>
            <person name="Martin F."/>
            <person name="Silar P."/>
            <person name="Natvig D.O."/>
            <person name="Lalanne C."/>
            <person name="Gautier V."/>
            <person name="Ament-Velasquez S.L."/>
            <person name="Kruys A."/>
            <person name="Hutchinson M.I."/>
            <person name="Powell A.J."/>
            <person name="Barry K."/>
            <person name="Miller A.N."/>
            <person name="Grigoriev I.V."/>
            <person name="Debuchy R."/>
            <person name="Gladieux P."/>
            <person name="Hiltunen Thoren M."/>
            <person name="Johannesson H."/>
        </authorList>
    </citation>
    <scope>NUCLEOTIDE SEQUENCE</scope>
    <source>
        <strain evidence="3">CBS 955.72</strain>
    </source>
</reference>
<dbReference type="Proteomes" id="UP001275084">
    <property type="component" value="Unassembled WGS sequence"/>
</dbReference>
<evidence type="ECO:0000259" key="2">
    <source>
        <dbReference type="PROSITE" id="PS50181"/>
    </source>
</evidence>
<sequence>MTIGALPPVISRIPAWTGRKPKATPWRDISTDPLVADVYYNMMRSPLCGLPDKLLLNIMRRLDETSLQCLRRANRTFLRLSSECREFADYREDCRGFDFPWQPFSFRTEDRKLGRLLQHDSANRQCSECRKRVRKWKWNSQFSTQSLIAARHCIACNAKHPLVFFSRLERDNSRIESCIGQQGHVRLCDHKTVSWRCVVDAAEELAKLDTRGEKLARIRLVECRHADHLPDHHDTTAPELRPLERSYPSITIEGNSTSTIQLTMEWTGHMPLPKREDNHKKLTPSEITRQLEPFRQGAAEFIAPQSALGCLPEMRCFDPNRCRCLRYVGSGEVPWKLGSATFSDINNQSSTCRTNADCQLGPLLPSRAGNRHTTKGTTGSHTSRTVLSSWLEIPYGIRVDVDPCPGGGPCLEITYQRTILVAAGGVLCRGVTQSWLEALDPDSYRSQMVSKDGKGAWDGLSCREDPCCPNYFRYLERPVLRMAARQVRMNLVKERTRVETCVGTGAGGEESEDKSEDKGDDRFDWGMACFCLLAWALLCFLVLYI</sequence>
<feature type="transmembrane region" description="Helical" evidence="1">
    <location>
        <begin position="525"/>
        <end position="544"/>
    </location>
</feature>
<keyword evidence="1" id="KW-1133">Transmembrane helix</keyword>
<dbReference type="EMBL" id="JAUIQD010000001">
    <property type="protein sequence ID" value="KAK3364701.1"/>
    <property type="molecule type" value="Genomic_DNA"/>
</dbReference>
<keyword evidence="4" id="KW-1185">Reference proteome</keyword>
<keyword evidence="1" id="KW-0812">Transmembrane</keyword>
<evidence type="ECO:0000313" key="3">
    <source>
        <dbReference type="EMBL" id="KAK3364701.1"/>
    </source>
</evidence>
<accession>A0AAJ0HXW1</accession>
<proteinExistence type="predicted"/>
<name>A0AAJ0HXW1_9PEZI</name>
<feature type="domain" description="F-box" evidence="2">
    <location>
        <begin position="44"/>
        <end position="90"/>
    </location>
</feature>
<dbReference type="InterPro" id="IPR001810">
    <property type="entry name" value="F-box_dom"/>
</dbReference>
<organism evidence="3 4">
    <name type="scientific">Lasiosphaeria hispida</name>
    <dbReference type="NCBI Taxonomy" id="260671"/>
    <lineage>
        <taxon>Eukaryota</taxon>
        <taxon>Fungi</taxon>
        <taxon>Dikarya</taxon>
        <taxon>Ascomycota</taxon>
        <taxon>Pezizomycotina</taxon>
        <taxon>Sordariomycetes</taxon>
        <taxon>Sordariomycetidae</taxon>
        <taxon>Sordariales</taxon>
        <taxon>Lasiosphaeriaceae</taxon>
        <taxon>Lasiosphaeria</taxon>
    </lineage>
</organism>
<dbReference type="Pfam" id="PF00646">
    <property type="entry name" value="F-box"/>
    <property type="match status" value="1"/>
</dbReference>
<protein>
    <recommendedName>
        <fullName evidence="2">F-box domain-containing protein</fullName>
    </recommendedName>
</protein>
<evidence type="ECO:0000313" key="4">
    <source>
        <dbReference type="Proteomes" id="UP001275084"/>
    </source>
</evidence>